<dbReference type="EMBL" id="JAMTCP010000003">
    <property type="protein sequence ID" value="MCP2257047.1"/>
    <property type="molecule type" value="Genomic_DNA"/>
</dbReference>
<dbReference type="Proteomes" id="UP001205311">
    <property type="component" value="Unassembled WGS sequence"/>
</dbReference>
<keyword evidence="2" id="KW-1185">Reference proteome</keyword>
<name>A0ABT1HNG0_STRSD</name>
<sequence>MPATGHGRNAGTAQVVADGRRAGVRVTVSWAVVTQVAGLAVIHPFWSARSPVFPATIGGVTVVPLPLPGMPPPPGSASPTGVPGESWQADQFRERSGLRIHDNHTVHAITWVADSRGIEIPVPACHVGAFGAWEWWRVYTPTHDPVTCRLPGCRTTRDELAAGQLRLF</sequence>
<organism evidence="1 2">
    <name type="scientific">Streptoalloteichus tenebrarius (strain ATCC 17920 / DSM 40477 / JCM 4838 / CBS 697.72 / NBRC 16177 / NCIMB 11028 / NRRL B-12390 / A12253. 1 / ISP 5477)</name>
    <name type="common">Streptomyces tenebrarius</name>
    <dbReference type="NCBI Taxonomy" id="1933"/>
    <lineage>
        <taxon>Bacteria</taxon>
        <taxon>Bacillati</taxon>
        <taxon>Actinomycetota</taxon>
        <taxon>Actinomycetes</taxon>
        <taxon>Pseudonocardiales</taxon>
        <taxon>Pseudonocardiaceae</taxon>
        <taxon>Streptoalloteichus</taxon>
    </lineage>
</organism>
<evidence type="ECO:0000313" key="2">
    <source>
        <dbReference type="Proteomes" id="UP001205311"/>
    </source>
</evidence>
<evidence type="ECO:0000313" key="1">
    <source>
        <dbReference type="EMBL" id="MCP2257047.1"/>
    </source>
</evidence>
<comment type="caution">
    <text evidence="1">The sequence shown here is derived from an EMBL/GenBank/DDBJ whole genome shotgun (WGS) entry which is preliminary data.</text>
</comment>
<accession>A0ABT1HNG0</accession>
<reference evidence="1 2" key="1">
    <citation type="submission" date="2022-06" db="EMBL/GenBank/DDBJ databases">
        <title>Genomic Encyclopedia of Archaeal and Bacterial Type Strains, Phase II (KMG-II): from individual species to whole genera.</title>
        <authorList>
            <person name="Goeker M."/>
        </authorList>
    </citation>
    <scope>NUCLEOTIDE SEQUENCE [LARGE SCALE GENOMIC DNA]</scope>
    <source>
        <strain evidence="1 2">DSM 40477</strain>
    </source>
</reference>
<protein>
    <submittedName>
        <fullName evidence="1">Uncharacterized protein</fullName>
    </submittedName>
</protein>
<gene>
    <name evidence="1" type="ORF">LX15_000732</name>
</gene>
<proteinExistence type="predicted"/>